<dbReference type="AlphaFoldDB" id="A0A034WE67"/>
<reference evidence="2" key="1">
    <citation type="journal article" date="2014" name="BMC Genomics">
        <title>Characterizing the developmental transcriptome of the oriental fruit fly, Bactrocera dorsalis (Diptera: Tephritidae) through comparative genomic analysis with Drosophila melanogaster utilizing modENCODE datasets.</title>
        <authorList>
            <person name="Geib S.M."/>
            <person name="Calla B."/>
            <person name="Hall B."/>
            <person name="Hou S."/>
            <person name="Manoukis N.C."/>
        </authorList>
    </citation>
    <scope>NUCLEOTIDE SEQUENCE</scope>
    <source>
        <strain evidence="2">Punador</strain>
    </source>
</reference>
<evidence type="ECO:0000313" key="2">
    <source>
        <dbReference type="EMBL" id="JAC52073.1"/>
    </source>
</evidence>
<proteinExistence type="predicted"/>
<sequence>MDDYAVEEEECDCMKMMIPNEQHATESAASDQLDDVCDCAKMAAQPQPEVPTPTNGTVAEPTERDCKLSTSEEQLRSQPFSPLKHCIPKRSLTLPRILVPQSAFGSSGGGAAGSGRSGGGRSGF</sequence>
<name>A0A034WE67_BACDO</name>
<feature type="compositionally biased region" description="Gly residues" evidence="1">
    <location>
        <begin position="106"/>
        <end position="124"/>
    </location>
</feature>
<organism evidence="2">
    <name type="scientific">Bactrocera dorsalis</name>
    <name type="common">Oriental fruit fly</name>
    <name type="synonym">Dacus dorsalis</name>
    <dbReference type="NCBI Taxonomy" id="27457"/>
    <lineage>
        <taxon>Eukaryota</taxon>
        <taxon>Metazoa</taxon>
        <taxon>Ecdysozoa</taxon>
        <taxon>Arthropoda</taxon>
        <taxon>Hexapoda</taxon>
        <taxon>Insecta</taxon>
        <taxon>Pterygota</taxon>
        <taxon>Neoptera</taxon>
        <taxon>Endopterygota</taxon>
        <taxon>Diptera</taxon>
        <taxon>Brachycera</taxon>
        <taxon>Muscomorpha</taxon>
        <taxon>Tephritoidea</taxon>
        <taxon>Tephritidae</taxon>
        <taxon>Bactrocera</taxon>
        <taxon>Bactrocera</taxon>
    </lineage>
</organism>
<accession>A0A034WE67</accession>
<dbReference type="EMBL" id="GAKP01006879">
    <property type="protein sequence ID" value="JAC52073.1"/>
    <property type="molecule type" value="Transcribed_RNA"/>
</dbReference>
<evidence type="ECO:0000256" key="1">
    <source>
        <dbReference type="SAM" id="MobiDB-lite"/>
    </source>
</evidence>
<protein>
    <submittedName>
        <fullName evidence="2">Uncharacterized protein</fullName>
    </submittedName>
</protein>
<feature type="region of interest" description="Disordered" evidence="1">
    <location>
        <begin position="101"/>
        <end position="124"/>
    </location>
</feature>